<organism evidence="11 12">
    <name type="scientific">Streptomyces inhibens</name>
    <dbReference type="NCBI Taxonomy" id="2293571"/>
    <lineage>
        <taxon>Bacteria</taxon>
        <taxon>Bacillati</taxon>
        <taxon>Actinomycetota</taxon>
        <taxon>Actinomycetes</taxon>
        <taxon>Kitasatosporales</taxon>
        <taxon>Streptomycetaceae</taxon>
        <taxon>Streptomyces</taxon>
    </lineage>
</organism>
<feature type="region of interest" description="Disordered" evidence="8">
    <location>
        <begin position="313"/>
        <end position="333"/>
    </location>
</feature>
<name>A0A371Q8B7_STRIH</name>
<evidence type="ECO:0000256" key="1">
    <source>
        <dbReference type="ARBA" id="ARBA00012513"/>
    </source>
</evidence>
<gene>
    <name evidence="11" type="ORF">DY245_07520</name>
</gene>
<keyword evidence="9" id="KW-0472">Membrane</keyword>
<evidence type="ECO:0000256" key="3">
    <source>
        <dbReference type="ARBA" id="ARBA00022679"/>
    </source>
</evidence>
<feature type="binding site" evidence="7">
    <location>
        <position position="35"/>
    </location>
    <ligand>
        <name>ATP</name>
        <dbReference type="ChEBI" id="CHEBI:30616"/>
    </ligand>
</feature>
<dbReference type="SUPFAM" id="SSF56112">
    <property type="entry name" value="Protein kinase-like (PK-like)"/>
    <property type="match status" value="1"/>
</dbReference>
<proteinExistence type="predicted"/>
<protein>
    <recommendedName>
        <fullName evidence="1">non-specific serine/threonine protein kinase</fullName>
        <ecNumber evidence="1">2.7.11.1</ecNumber>
    </recommendedName>
</protein>
<evidence type="ECO:0000256" key="7">
    <source>
        <dbReference type="PROSITE-ProRule" id="PRU10141"/>
    </source>
</evidence>
<dbReference type="PANTHER" id="PTHR43289:SF6">
    <property type="entry name" value="SERINE_THREONINE-PROTEIN KINASE NEKL-3"/>
    <property type="match status" value="1"/>
</dbReference>
<dbReference type="CDD" id="cd14014">
    <property type="entry name" value="STKc_PknB_like"/>
    <property type="match status" value="1"/>
</dbReference>
<dbReference type="Proteomes" id="UP000262477">
    <property type="component" value="Unassembled WGS sequence"/>
</dbReference>
<evidence type="ECO:0000256" key="9">
    <source>
        <dbReference type="SAM" id="Phobius"/>
    </source>
</evidence>
<dbReference type="AlphaFoldDB" id="A0A371Q8B7"/>
<dbReference type="InterPro" id="IPR000719">
    <property type="entry name" value="Prot_kinase_dom"/>
</dbReference>
<evidence type="ECO:0000256" key="4">
    <source>
        <dbReference type="ARBA" id="ARBA00022741"/>
    </source>
</evidence>
<dbReference type="PROSITE" id="PS00108">
    <property type="entry name" value="PROTEIN_KINASE_ST"/>
    <property type="match status" value="1"/>
</dbReference>
<comment type="caution">
    <text evidence="11">The sequence shown here is derived from an EMBL/GenBank/DDBJ whole genome shotgun (WGS) entry which is preliminary data.</text>
</comment>
<keyword evidence="9" id="KW-0812">Transmembrane</keyword>
<keyword evidence="3" id="KW-0808">Transferase</keyword>
<reference evidence="11 12" key="1">
    <citation type="submission" date="2018-08" db="EMBL/GenBank/DDBJ databases">
        <title>Streptomyces NEAU-D10 sp. nov., a novel Actinomycete isolated from soil.</title>
        <authorList>
            <person name="Jin L."/>
        </authorList>
    </citation>
    <scope>NUCLEOTIDE SEQUENCE [LARGE SCALE GENOMIC DNA]</scope>
    <source>
        <strain evidence="11 12">NEAU-D10</strain>
    </source>
</reference>
<dbReference type="GO" id="GO:0004674">
    <property type="term" value="F:protein serine/threonine kinase activity"/>
    <property type="evidence" value="ECO:0007669"/>
    <property type="project" value="UniProtKB-KW"/>
</dbReference>
<keyword evidence="4 7" id="KW-0547">Nucleotide-binding</keyword>
<feature type="domain" description="Protein kinase" evidence="10">
    <location>
        <begin position="6"/>
        <end position="272"/>
    </location>
</feature>
<keyword evidence="2 11" id="KW-0723">Serine/threonine-protein kinase</keyword>
<dbReference type="InterPro" id="IPR008271">
    <property type="entry name" value="Ser/Thr_kinase_AS"/>
</dbReference>
<dbReference type="EC" id="2.7.11.1" evidence="1"/>
<keyword evidence="5 11" id="KW-0418">Kinase</keyword>
<dbReference type="InterPro" id="IPR011009">
    <property type="entry name" value="Kinase-like_dom_sf"/>
</dbReference>
<dbReference type="Pfam" id="PF00069">
    <property type="entry name" value="Pkinase"/>
    <property type="match status" value="1"/>
</dbReference>
<accession>A0A371Q8B7</accession>
<keyword evidence="6 7" id="KW-0067">ATP-binding</keyword>
<keyword evidence="12" id="KW-1185">Reference proteome</keyword>
<dbReference type="PROSITE" id="PS50011">
    <property type="entry name" value="PROTEIN_KINASE_DOM"/>
    <property type="match status" value="1"/>
</dbReference>
<dbReference type="Gene3D" id="1.10.510.10">
    <property type="entry name" value="Transferase(Phosphotransferase) domain 1"/>
    <property type="match status" value="1"/>
</dbReference>
<evidence type="ECO:0000256" key="5">
    <source>
        <dbReference type="ARBA" id="ARBA00022777"/>
    </source>
</evidence>
<dbReference type="InterPro" id="IPR017441">
    <property type="entry name" value="Protein_kinase_ATP_BS"/>
</dbReference>
<dbReference type="EMBL" id="QUAC01000052">
    <property type="protein sequence ID" value="REK90918.1"/>
    <property type="molecule type" value="Genomic_DNA"/>
</dbReference>
<evidence type="ECO:0000313" key="11">
    <source>
        <dbReference type="EMBL" id="REK90918.1"/>
    </source>
</evidence>
<dbReference type="Gene3D" id="3.30.200.20">
    <property type="entry name" value="Phosphorylase Kinase, domain 1"/>
    <property type="match status" value="1"/>
</dbReference>
<dbReference type="PANTHER" id="PTHR43289">
    <property type="entry name" value="MITOGEN-ACTIVATED PROTEIN KINASE KINASE KINASE 20-RELATED"/>
    <property type="match status" value="1"/>
</dbReference>
<dbReference type="GO" id="GO:0005524">
    <property type="term" value="F:ATP binding"/>
    <property type="evidence" value="ECO:0007669"/>
    <property type="project" value="UniProtKB-UniRule"/>
</dbReference>
<evidence type="ECO:0000259" key="10">
    <source>
        <dbReference type="PROSITE" id="PS50011"/>
    </source>
</evidence>
<evidence type="ECO:0000256" key="2">
    <source>
        <dbReference type="ARBA" id="ARBA00022527"/>
    </source>
</evidence>
<feature type="transmembrane region" description="Helical" evidence="9">
    <location>
        <begin position="363"/>
        <end position="382"/>
    </location>
</feature>
<sequence length="565" mass="61332">MIAGRYELIKRLGRGGMGEVWAGRDHSLRRDVAVKLLALHDAPHPELALRFEREAVAAAQVNHPHAVALHDRGVHEDALFLIMEKVEGATLAEHIRDESPMPPARALEIAHGICAALVAAHRAGVIHYDIKPHNVMITPDGHVKVVDFGIAGFIQTMFTVMGSSQLTPAGTPEYGAPEQFLTERGDARSDLYAFGGVLFAMLTGRPPFTGHNALALVRLKLDEDAPSLASLRPDAPPALTALVAELLARDPQRRPQSAQQVLERIGRLRTALTTDDQVTGDGTAEARKVMLARTAGAMRAVLAKATVPARTSLAQGVRRSPQPPAKTAVQTRRLPSSARPFDATWTSEERLSTYADRPRSFRAWFWAVGLSLAAAGIIYFPFGTGLVQMGPEWAKGNPWAVLIRAVLVIVGSIVALCALVAVLVVVVNMFNHVRHALLPKKTAGWALHVGPQGMVTHSAAGTHEFPWDRIQRVAIEAIQGSPAYRYTGVHIDLAPGATRPTMMRPAGWIYPQPHTVKVRPTGRIPICVLGPMTERQRTDLMEALSEHGGQRWVPSPSFVSLPIDL</sequence>
<evidence type="ECO:0000313" key="12">
    <source>
        <dbReference type="Proteomes" id="UP000262477"/>
    </source>
</evidence>
<evidence type="ECO:0000256" key="6">
    <source>
        <dbReference type="ARBA" id="ARBA00022840"/>
    </source>
</evidence>
<dbReference type="PROSITE" id="PS00107">
    <property type="entry name" value="PROTEIN_KINASE_ATP"/>
    <property type="match status" value="1"/>
</dbReference>
<evidence type="ECO:0000256" key="8">
    <source>
        <dbReference type="SAM" id="MobiDB-lite"/>
    </source>
</evidence>
<keyword evidence="9" id="KW-1133">Transmembrane helix</keyword>
<feature type="transmembrane region" description="Helical" evidence="9">
    <location>
        <begin position="402"/>
        <end position="430"/>
    </location>
</feature>
<dbReference type="SMART" id="SM00220">
    <property type="entry name" value="S_TKc"/>
    <property type="match status" value="1"/>
</dbReference>